<sequence>MSCLICKLNNAGNLPKIFYLDYEKDGPMVLGIAPQDASDRLIMFQNRFDNLFRKYITYTGGEELFGLPVTQYPQLLEIKKQLVLLQKLYGLYNTVIETVNGYYDILQIKLFIFDLFS</sequence>
<evidence type="ECO:0000313" key="1">
    <source>
        <dbReference type="Ensembl" id="ENSTNIP00000017175.1"/>
    </source>
</evidence>
<accession>H3D9I4</accession>
<dbReference type="STRING" id="99883.ENSTNIP00000017175"/>
<keyword evidence="2" id="KW-1185">Reference proteome</keyword>
<protein>
    <submittedName>
        <fullName evidence="1">Uncharacterized protein</fullName>
    </submittedName>
</protein>
<reference evidence="2" key="1">
    <citation type="journal article" date="2004" name="Nature">
        <title>Genome duplication in the teleost fish Tetraodon nigroviridis reveals the early vertebrate proto-karyotype.</title>
        <authorList>
            <person name="Jaillon O."/>
            <person name="Aury J.-M."/>
            <person name="Brunet F."/>
            <person name="Petit J.-L."/>
            <person name="Stange-Thomann N."/>
            <person name="Mauceli E."/>
            <person name="Bouneau L."/>
            <person name="Fischer C."/>
            <person name="Ozouf-Costaz C."/>
            <person name="Bernot A."/>
            <person name="Nicaud S."/>
            <person name="Jaffe D."/>
            <person name="Fisher S."/>
            <person name="Lutfalla G."/>
            <person name="Dossat C."/>
            <person name="Segurens B."/>
            <person name="Dasilva C."/>
            <person name="Salanoubat M."/>
            <person name="Levy M."/>
            <person name="Boudet N."/>
            <person name="Castellano S."/>
            <person name="Anthouard V."/>
            <person name="Jubin C."/>
            <person name="Castelli V."/>
            <person name="Katinka M."/>
            <person name="Vacherie B."/>
            <person name="Biemont C."/>
            <person name="Skalli Z."/>
            <person name="Cattolico L."/>
            <person name="Poulain J."/>
            <person name="De Berardinis V."/>
            <person name="Cruaud C."/>
            <person name="Duprat S."/>
            <person name="Brottier P."/>
            <person name="Coutanceau J.-P."/>
            <person name="Gouzy J."/>
            <person name="Parra G."/>
            <person name="Lardier G."/>
            <person name="Chapple C."/>
            <person name="McKernan K.J."/>
            <person name="McEwan P."/>
            <person name="Bosak S."/>
            <person name="Kellis M."/>
            <person name="Volff J.-N."/>
            <person name="Guigo R."/>
            <person name="Zody M.C."/>
            <person name="Mesirov J."/>
            <person name="Lindblad-Toh K."/>
            <person name="Birren B."/>
            <person name="Nusbaum C."/>
            <person name="Kahn D."/>
            <person name="Robinson-Rechavi M."/>
            <person name="Laudet V."/>
            <person name="Schachter V."/>
            <person name="Quetier F."/>
            <person name="Saurin W."/>
            <person name="Scarpelli C."/>
            <person name="Wincker P."/>
            <person name="Lander E.S."/>
            <person name="Weissenbach J."/>
            <person name="Roest Crollius H."/>
        </authorList>
    </citation>
    <scope>NUCLEOTIDE SEQUENCE [LARGE SCALE GENOMIC DNA]</scope>
</reference>
<evidence type="ECO:0000313" key="2">
    <source>
        <dbReference type="Proteomes" id="UP000007303"/>
    </source>
</evidence>
<proteinExistence type="predicted"/>
<dbReference type="InterPro" id="IPR026983">
    <property type="entry name" value="DHC"/>
</dbReference>
<dbReference type="AlphaFoldDB" id="H3D9I4"/>
<dbReference type="Ensembl" id="ENSTNIT00000017391.1">
    <property type="protein sequence ID" value="ENSTNIP00000017175.1"/>
    <property type="gene ID" value="ENSTNIG00000014165.1"/>
</dbReference>
<dbReference type="OMA" id="WADVNIS"/>
<dbReference type="Proteomes" id="UP000007303">
    <property type="component" value="Unassembled WGS sequence"/>
</dbReference>
<reference evidence="1" key="3">
    <citation type="submission" date="2025-09" db="UniProtKB">
        <authorList>
            <consortium name="Ensembl"/>
        </authorList>
    </citation>
    <scope>IDENTIFICATION</scope>
</reference>
<dbReference type="InParanoid" id="H3D9I4"/>
<dbReference type="GO" id="GO:0007018">
    <property type="term" value="P:microtubule-based movement"/>
    <property type="evidence" value="ECO:0007669"/>
    <property type="project" value="InterPro"/>
</dbReference>
<reference evidence="1" key="2">
    <citation type="submission" date="2025-08" db="UniProtKB">
        <authorList>
            <consortium name="Ensembl"/>
        </authorList>
    </citation>
    <scope>IDENTIFICATION</scope>
</reference>
<dbReference type="GO" id="GO:0005858">
    <property type="term" value="C:axonemal dynein complex"/>
    <property type="evidence" value="ECO:0007669"/>
    <property type="project" value="TreeGrafter"/>
</dbReference>
<name>H3D9I4_TETNG</name>
<organism evidence="1 2">
    <name type="scientific">Tetraodon nigroviridis</name>
    <name type="common">Spotted green pufferfish</name>
    <name type="synonym">Chelonodon nigroviridis</name>
    <dbReference type="NCBI Taxonomy" id="99883"/>
    <lineage>
        <taxon>Eukaryota</taxon>
        <taxon>Metazoa</taxon>
        <taxon>Chordata</taxon>
        <taxon>Craniata</taxon>
        <taxon>Vertebrata</taxon>
        <taxon>Euteleostomi</taxon>
        <taxon>Actinopterygii</taxon>
        <taxon>Neopterygii</taxon>
        <taxon>Teleostei</taxon>
        <taxon>Neoteleostei</taxon>
        <taxon>Acanthomorphata</taxon>
        <taxon>Eupercaria</taxon>
        <taxon>Tetraodontiformes</taxon>
        <taxon>Tetradontoidea</taxon>
        <taxon>Tetraodontidae</taxon>
        <taxon>Tetraodon</taxon>
    </lineage>
</organism>
<dbReference type="GeneTree" id="ENSGT00940000155533"/>
<dbReference type="PANTHER" id="PTHR46532">
    <property type="entry name" value="MALE FERTILITY FACTOR KL5"/>
    <property type="match status" value="1"/>
</dbReference>
<dbReference type="PANTHER" id="PTHR46532:SF13">
    <property type="entry name" value="CYTOPLASMIC DYNEIN 1 HEAVY CHAIN 1"/>
    <property type="match status" value="1"/>
</dbReference>
<dbReference type="GO" id="GO:0051959">
    <property type="term" value="F:dynein light intermediate chain binding"/>
    <property type="evidence" value="ECO:0007669"/>
    <property type="project" value="InterPro"/>
</dbReference>
<dbReference type="GO" id="GO:0045505">
    <property type="term" value="F:dynein intermediate chain binding"/>
    <property type="evidence" value="ECO:0007669"/>
    <property type="project" value="InterPro"/>
</dbReference>
<dbReference type="HOGENOM" id="CLU_2084131_0_0_1"/>